<keyword evidence="7" id="KW-1185">Reference proteome</keyword>
<dbReference type="RefSeq" id="XP_013384039.1">
    <property type="nucleotide sequence ID" value="XM_013528585.1"/>
</dbReference>
<evidence type="ECO:0000313" key="7">
    <source>
        <dbReference type="Proteomes" id="UP000085678"/>
    </source>
</evidence>
<evidence type="ECO:0000313" key="8">
    <source>
        <dbReference type="RefSeq" id="XP_013384039.1"/>
    </source>
</evidence>
<dbReference type="KEGG" id="lak:106154275"/>
<dbReference type="Proteomes" id="UP000085678">
    <property type="component" value="Unplaced"/>
</dbReference>
<dbReference type="OrthoDB" id="8942190at2759"/>
<feature type="region of interest" description="Disordered" evidence="5">
    <location>
        <begin position="25"/>
        <end position="131"/>
    </location>
</feature>
<comment type="subcellular location">
    <subcellularLocation>
        <location evidence="1">Cytoplasm</location>
        <location evidence="1">Cytoskeleton</location>
        <location evidence="1">Microtubule organizing center</location>
        <location evidence="1">Centrosome</location>
        <location evidence="1">Centriole</location>
    </subcellularLocation>
</comment>
<reference evidence="8" key="1">
    <citation type="submission" date="2025-08" db="UniProtKB">
        <authorList>
            <consortium name="RefSeq"/>
        </authorList>
    </citation>
    <scope>IDENTIFICATION</scope>
    <source>
        <tissue evidence="8">Gonads</tissue>
    </source>
</reference>
<evidence type="ECO:0000256" key="5">
    <source>
        <dbReference type="SAM" id="MobiDB-lite"/>
    </source>
</evidence>
<evidence type="ECO:0000256" key="4">
    <source>
        <dbReference type="ARBA" id="ARBA00029452"/>
    </source>
</evidence>
<dbReference type="AlphaFoldDB" id="A0A1S3HG81"/>
<dbReference type="InterPro" id="IPR033590">
    <property type="entry name" value="PPP1R35"/>
</dbReference>
<evidence type="ECO:0000256" key="1">
    <source>
        <dbReference type="ARBA" id="ARBA00004114"/>
    </source>
</evidence>
<sequence length="473" mass="51678">MQTLDPKKGTGVAFPAKVLPDPDLLITPEKLPGPPVATALVPDHTTRGQHRVRFDDVIQMKSPPDSFHSQSTDSATTQDSPGTETPGVQNAKDCMDVEGASVTGNSKNKSDVINIKQNDTGSHYNNGNVKNGLHSQIKVTRHSKDKSSIESQIDALKDLLIETREKDVGSGSKICRYRTKEDALPQATQPAVKLYGYQISENTRKDNKFPSIQGKSQNDTIIKPGNVKDNKNFAGKISFGDKIKGGSTATEENTPKGGSTDSRKAIRQNVKRAQSAPPSQSHRTAPGVTSAIRSQTLQKRGYHHPASKVEGQLQQKSGSEENIYARPEFHSTLKVASELKTVKASTIDVAAAVENRLQTSQRVKTKVTEKAVGQVNKQKDSVQFTKLMGLDVPVDELAAVVEVERSAKVKPAAKPKARTKFREPDIMDFFTPDLQRESVSFSTRSVPLSKPKLRTADPGHAFDLFLHISSWED</sequence>
<dbReference type="Pfam" id="PF15503">
    <property type="entry name" value="PPP1R35_C"/>
    <property type="match status" value="1"/>
</dbReference>
<dbReference type="GO" id="GO:0019902">
    <property type="term" value="F:phosphatase binding"/>
    <property type="evidence" value="ECO:0007669"/>
    <property type="project" value="InterPro"/>
</dbReference>
<evidence type="ECO:0000256" key="3">
    <source>
        <dbReference type="ARBA" id="ARBA00023212"/>
    </source>
</evidence>
<protein>
    <submittedName>
        <fullName evidence="8">Uncharacterized protein LOC106154275</fullName>
    </submittedName>
</protein>
<evidence type="ECO:0000256" key="2">
    <source>
        <dbReference type="ARBA" id="ARBA00022490"/>
    </source>
</evidence>
<gene>
    <name evidence="8" type="primary">LOC106154275</name>
</gene>
<keyword evidence="2" id="KW-0963">Cytoplasm</keyword>
<dbReference type="PANTHER" id="PTHR28625">
    <property type="entry name" value="PROTEIN PHOSPHATASE 1 REGULATORY SUBUNIT 35"/>
    <property type="match status" value="1"/>
</dbReference>
<dbReference type="InterPro" id="IPR029135">
    <property type="entry name" value="PPP1R35_C"/>
</dbReference>
<evidence type="ECO:0000259" key="6">
    <source>
        <dbReference type="Pfam" id="PF15503"/>
    </source>
</evidence>
<feature type="domain" description="Protein phosphatase 1 regulatory subunit 35 C-terminal" evidence="6">
    <location>
        <begin position="327"/>
        <end position="467"/>
    </location>
</feature>
<organism evidence="7 8">
    <name type="scientific">Lingula anatina</name>
    <name type="common">Brachiopod</name>
    <name type="synonym">Lingula unguis</name>
    <dbReference type="NCBI Taxonomy" id="7574"/>
    <lineage>
        <taxon>Eukaryota</taxon>
        <taxon>Metazoa</taxon>
        <taxon>Spiralia</taxon>
        <taxon>Lophotrochozoa</taxon>
        <taxon>Brachiopoda</taxon>
        <taxon>Linguliformea</taxon>
        <taxon>Lingulata</taxon>
        <taxon>Lingulida</taxon>
        <taxon>Linguloidea</taxon>
        <taxon>Lingulidae</taxon>
        <taxon>Lingula</taxon>
    </lineage>
</organism>
<dbReference type="PANTHER" id="PTHR28625:SF1">
    <property type="entry name" value="PROTEIN PHOSPHATASE 1 REGULATORY SUBUNIT 35"/>
    <property type="match status" value="1"/>
</dbReference>
<dbReference type="GO" id="GO:0045724">
    <property type="term" value="P:positive regulation of cilium assembly"/>
    <property type="evidence" value="ECO:0007669"/>
    <property type="project" value="TreeGrafter"/>
</dbReference>
<feature type="compositionally biased region" description="Polar residues" evidence="5">
    <location>
        <begin position="115"/>
        <end position="131"/>
    </location>
</feature>
<accession>A0A1S3HG81</accession>
<dbReference type="GO" id="GO:1903724">
    <property type="term" value="P:positive regulation of centriole elongation"/>
    <property type="evidence" value="ECO:0007669"/>
    <property type="project" value="TreeGrafter"/>
</dbReference>
<dbReference type="GeneID" id="106154275"/>
<dbReference type="InParanoid" id="A0A1S3HG81"/>
<dbReference type="GO" id="GO:0005814">
    <property type="term" value="C:centriole"/>
    <property type="evidence" value="ECO:0007669"/>
    <property type="project" value="UniProtKB-SubCell"/>
</dbReference>
<keyword evidence="3" id="KW-0206">Cytoskeleton</keyword>
<feature type="compositionally biased region" description="Low complexity" evidence="5">
    <location>
        <begin position="69"/>
        <end position="80"/>
    </location>
</feature>
<feature type="region of interest" description="Disordered" evidence="5">
    <location>
        <begin position="205"/>
        <end position="318"/>
    </location>
</feature>
<name>A0A1S3HG81_LINAN</name>
<feature type="compositionally biased region" description="Polar residues" evidence="5">
    <location>
        <begin position="247"/>
        <end position="260"/>
    </location>
</feature>
<proteinExistence type="inferred from homology"/>
<comment type="similarity">
    <text evidence="4">Belongs to the PPP1R35 family.</text>
</comment>